<keyword evidence="2" id="KW-0808">Transferase</keyword>
<dbReference type="Gene3D" id="3.40.1190.20">
    <property type="match status" value="1"/>
</dbReference>
<organism evidence="5 6">
    <name type="scientific">Cypionkella aquatica</name>
    <dbReference type="NCBI Taxonomy" id="1756042"/>
    <lineage>
        <taxon>Bacteria</taxon>
        <taxon>Pseudomonadati</taxon>
        <taxon>Pseudomonadota</taxon>
        <taxon>Alphaproteobacteria</taxon>
        <taxon>Rhodobacterales</taxon>
        <taxon>Paracoccaceae</taxon>
        <taxon>Cypionkella</taxon>
    </lineage>
</organism>
<dbReference type="RefSeq" id="WP_284324973.1">
    <property type="nucleotide sequence ID" value="NZ_BSPP01000007.1"/>
</dbReference>
<accession>A0AA37WZK4</accession>
<dbReference type="EMBL" id="BSPP01000007">
    <property type="protein sequence ID" value="GLS86778.1"/>
    <property type="molecule type" value="Genomic_DNA"/>
</dbReference>
<feature type="domain" description="Carbohydrate kinase PfkB" evidence="4">
    <location>
        <begin position="6"/>
        <end position="311"/>
    </location>
</feature>
<evidence type="ECO:0000313" key="5">
    <source>
        <dbReference type="EMBL" id="GLS86778.1"/>
    </source>
</evidence>
<dbReference type="PROSITE" id="PS00584">
    <property type="entry name" value="PFKB_KINASES_2"/>
    <property type="match status" value="1"/>
</dbReference>
<dbReference type="PANTHER" id="PTHR43085:SF49">
    <property type="entry name" value="5-DEHYDRO-2-DEOXYGLUCONOKINASE"/>
    <property type="match status" value="1"/>
</dbReference>
<sequence>MALNRFVVLGRVGMDLYADPPGATIESATRFTAAIGGSAGNIAVALARQGAKAALLTRVSDDAVGRYCVAELARYGVDTGYIQTSGGEARTSLAVAETRPQGCQTVLYRNQAADFTLSQADVAAVDFAPLAALVVTGTALAAEPSRAATLKAMALAKAKGALTVIDLDYRAYSWASPQLASSVCLAAARLADVVIGNDEEFGLLAGGIHGGPNGGPNSGTALAQDLAHRGALFTVYKRGAQGATTFTPDFSFDTPIFPVQALKPMGAGDGFIGGLLAGLAMAEGFEAAVRRGAATAAIIVAGIGCAPATPDRPNVDGFMARRKTL</sequence>
<dbReference type="AlphaFoldDB" id="A0AA37WZK4"/>
<proteinExistence type="inferred from homology"/>
<evidence type="ECO:0000256" key="1">
    <source>
        <dbReference type="ARBA" id="ARBA00010688"/>
    </source>
</evidence>
<dbReference type="PANTHER" id="PTHR43085">
    <property type="entry name" value="HEXOKINASE FAMILY MEMBER"/>
    <property type="match status" value="1"/>
</dbReference>
<dbReference type="NCBIfam" id="TIGR04382">
    <property type="entry name" value="myo_inos_iolC_N"/>
    <property type="match status" value="1"/>
</dbReference>
<reference evidence="5 6" key="1">
    <citation type="journal article" date="2014" name="Int. J. Syst. Evol. Microbiol.">
        <title>Complete genome sequence of Corynebacterium casei LMG S-19264T (=DSM 44701T), isolated from a smear-ripened cheese.</title>
        <authorList>
            <consortium name="US DOE Joint Genome Institute (JGI-PGF)"/>
            <person name="Walter F."/>
            <person name="Albersmeier A."/>
            <person name="Kalinowski J."/>
            <person name="Ruckert C."/>
        </authorList>
    </citation>
    <scope>NUCLEOTIDE SEQUENCE [LARGE SCALE GENOMIC DNA]</scope>
    <source>
        <strain evidence="5 6">NBRC 111766</strain>
    </source>
</reference>
<evidence type="ECO:0000313" key="6">
    <source>
        <dbReference type="Proteomes" id="UP001157355"/>
    </source>
</evidence>
<keyword evidence="6" id="KW-1185">Reference proteome</keyword>
<evidence type="ECO:0000259" key="4">
    <source>
        <dbReference type="Pfam" id="PF00294"/>
    </source>
</evidence>
<name>A0AA37WZK4_9RHOB</name>
<dbReference type="InterPro" id="IPR030830">
    <property type="entry name" value="Myo_inos_IolC"/>
</dbReference>
<protein>
    <submittedName>
        <fullName evidence="5">5-dehydro-2-deoxygluconokinase</fullName>
    </submittedName>
</protein>
<keyword evidence="3" id="KW-0418">Kinase</keyword>
<dbReference type="InterPro" id="IPR002173">
    <property type="entry name" value="Carboh/pur_kinase_PfkB_CS"/>
</dbReference>
<comment type="caution">
    <text evidence="5">The sequence shown here is derived from an EMBL/GenBank/DDBJ whole genome shotgun (WGS) entry which is preliminary data.</text>
</comment>
<dbReference type="SUPFAM" id="SSF53613">
    <property type="entry name" value="Ribokinase-like"/>
    <property type="match status" value="1"/>
</dbReference>
<comment type="similarity">
    <text evidence="1">Belongs to the carbohydrate kinase PfkB family.</text>
</comment>
<evidence type="ECO:0000256" key="3">
    <source>
        <dbReference type="ARBA" id="ARBA00022777"/>
    </source>
</evidence>
<dbReference type="Proteomes" id="UP001157355">
    <property type="component" value="Unassembled WGS sequence"/>
</dbReference>
<dbReference type="CDD" id="cd01166">
    <property type="entry name" value="KdgK"/>
    <property type="match status" value="1"/>
</dbReference>
<dbReference type="InterPro" id="IPR011611">
    <property type="entry name" value="PfkB_dom"/>
</dbReference>
<dbReference type="InterPro" id="IPR029056">
    <property type="entry name" value="Ribokinase-like"/>
</dbReference>
<evidence type="ECO:0000256" key="2">
    <source>
        <dbReference type="ARBA" id="ARBA00022679"/>
    </source>
</evidence>
<dbReference type="Pfam" id="PF00294">
    <property type="entry name" value="PfkB"/>
    <property type="match status" value="1"/>
</dbReference>
<dbReference type="InterPro" id="IPR050306">
    <property type="entry name" value="PfkB_Carbo_kinase"/>
</dbReference>
<dbReference type="GO" id="GO:0016301">
    <property type="term" value="F:kinase activity"/>
    <property type="evidence" value="ECO:0007669"/>
    <property type="project" value="UniProtKB-KW"/>
</dbReference>
<gene>
    <name evidence="5" type="ORF">GCM10010873_17520</name>
</gene>